<sequence length="120" mass="13412">MSRALSIDLRIRVVAAVDGGASHRDAAERFGVSAASVSRWRNLQLQQGNVRPGPLGGDRNSYKTEAHADLIMTWLGTHRDGTLFELRNDLAAQGIVISKSALHRFLVRHEQTRKKRLVMR</sequence>
<dbReference type="PROSITE" id="PS51057">
    <property type="entry name" value="PAIRED_2"/>
    <property type="match status" value="1"/>
</dbReference>
<dbReference type="AlphaFoldDB" id="A0A256FV91"/>
<evidence type="ECO:0000313" key="2">
    <source>
        <dbReference type="EMBL" id="OYR18341.1"/>
    </source>
</evidence>
<proteinExistence type="predicted"/>
<evidence type="ECO:0000313" key="3">
    <source>
        <dbReference type="Proteomes" id="UP000216345"/>
    </source>
</evidence>
<accession>A0A256FV91</accession>
<feature type="domain" description="Paired" evidence="1">
    <location>
        <begin position="1"/>
        <end position="109"/>
    </location>
</feature>
<gene>
    <name evidence="2" type="ORF">CEV32_3350</name>
</gene>
<organism evidence="2 3">
    <name type="scientific">Brucella rhizosphaerae</name>
    <dbReference type="NCBI Taxonomy" id="571254"/>
    <lineage>
        <taxon>Bacteria</taxon>
        <taxon>Pseudomonadati</taxon>
        <taxon>Pseudomonadota</taxon>
        <taxon>Alphaproteobacteria</taxon>
        <taxon>Hyphomicrobiales</taxon>
        <taxon>Brucellaceae</taxon>
        <taxon>Brucella/Ochrobactrum group</taxon>
        <taxon>Brucella</taxon>
    </lineage>
</organism>
<dbReference type="Proteomes" id="UP000216345">
    <property type="component" value="Unassembled WGS sequence"/>
</dbReference>
<dbReference type="SUPFAM" id="SSF46689">
    <property type="entry name" value="Homeodomain-like"/>
    <property type="match status" value="1"/>
</dbReference>
<protein>
    <submittedName>
        <fullName evidence="2">Transposase family protein</fullName>
    </submittedName>
</protein>
<name>A0A256FV91_9HYPH</name>
<dbReference type="Pfam" id="PF13384">
    <property type="entry name" value="HTH_23"/>
    <property type="match status" value="1"/>
</dbReference>
<reference evidence="2 3" key="1">
    <citation type="submission" date="2017-07" db="EMBL/GenBank/DDBJ databases">
        <title>Phylogenetic study on the rhizospheric bacterium Ochrobactrum sp. A44.</title>
        <authorList>
            <person name="Krzyzanowska D.M."/>
            <person name="Ossowicki A."/>
            <person name="Rajewska M."/>
            <person name="Maciag T."/>
            <person name="Kaczynski Z."/>
            <person name="Czerwicka M."/>
            <person name="Jafra S."/>
        </authorList>
    </citation>
    <scope>NUCLEOTIDE SEQUENCE [LARGE SCALE GENOMIC DNA]</scope>
    <source>
        <strain evidence="2 3">PR17</strain>
    </source>
</reference>
<keyword evidence="3" id="KW-1185">Reference proteome</keyword>
<comment type="caution">
    <text evidence="2">The sequence shown here is derived from an EMBL/GenBank/DDBJ whole genome shotgun (WGS) entry which is preliminary data.</text>
</comment>
<dbReference type="InterPro" id="IPR009057">
    <property type="entry name" value="Homeodomain-like_sf"/>
</dbReference>
<dbReference type="InterPro" id="IPR001523">
    <property type="entry name" value="Paired_dom"/>
</dbReference>
<dbReference type="EMBL" id="NNRK01000013">
    <property type="protein sequence ID" value="OYR18341.1"/>
    <property type="molecule type" value="Genomic_DNA"/>
</dbReference>
<dbReference type="GO" id="GO:0003677">
    <property type="term" value="F:DNA binding"/>
    <property type="evidence" value="ECO:0007669"/>
    <property type="project" value="InterPro"/>
</dbReference>
<dbReference type="GO" id="GO:0006355">
    <property type="term" value="P:regulation of DNA-templated transcription"/>
    <property type="evidence" value="ECO:0007669"/>
    <property type="project" value="InterPro"/>
</dbReference>
<evidence type="ECO:0000259" key="1">
    <source>
        <dbReference type="PROSITE" id="PS51057"/>
    </source>
</evidence>